<dbReference type="AlphaFoldDB" id="A0A6N1VMH3"/>
<dbReference type="RefSeq" id="WP_175278522.1">
    <property type="nucleotide sequence ID" value="NZ_CP054836.1"/>
</dbReference>
<feature type="domain" description="Oxidoreductase DRL-like catalytic" evidence="1">
    <location>
        <begin position="155"/>
        <end position="348"/>
    </location>
</feature>
<protein>
    <submittedName>
        <fullName evidence="2">Flagellar biosynthesis protein FlgA</fullName>
    </submittedName>
</protein>
<dbReference type="SUPFAM" id="SSF51735">
    <property type="entry name" value="NAD(P)-binding Rossmann-fold domains"/>
    <property type="match status" value="1"/>
</dbReference>
<evidence type="ECO:0000313" key="2">
    <source>
        <dbReference type="EMBL" id="QKV20632.1"/>
    </source>
</evidence>
<dbReference type="EMBL" id="CP054836">
    <property type="protein sequence ID" value="QKV20632.1"/>
    <property type="molecule type" value="Genomic_DNA"/>
</dbReference>
<dbReference type="InterPro" id="IPR048423">
    <property type="entry name" value="DRL_cat"/>
</dbReference>
<organism evidence="2 3">
    <name type="scientific">Oricola thermophila</name>
    <dbReference type="NCBI Taxonomy" id="2742145"/>
    <lineage>
        <taxon>Bacteria</taxon>
        <taxon>Pseudomonadati</taxon>
        <taxon>Pseudomonadota</taxon>
        <taxon>Alphaproteobacteria</taxon>
        <taxon>Hyphomicrobiales</taxon>
        <taxon>Ahrensiaceae</taxon>
        <taxon>Oricola</taxon>
    </lineage>
</organism>
<dbReference type="PANTHER" id="PTHR37850">
    <property type="entry name" value="STRU PROTEIN"/>
    <property type="match status" value="1"/>
</dbReference>
<dbReference type="InterPro" id="IPR036291">
    <property type="entry name" value="NAD(P)-bd_dom_sf"/>
</dbReference>
<reference evidence="2 3" key="1">
    <citation type="submission" date="2020-06" db="EMBL/GenBank/DDBJ databases">
        <title>Oricola thermophila sp. nov. isolated from a tidal sediments.</title>
        <authorList>
            <person name="Kwon K.K."/>
            <person name="Yang S.-H."/>
            <person name="Park M.-J."/>
        </authorList>
    </citation>
    <scope>NUCLEOTIDE SEQUENCE [LARGE SCALE GENOMIC DNA]</scope>
    <source>
        <strain evidence="2 3">MEBiC13590</strain>
    </source>
</reference>
<evidence type="ECO:0000313" key="3">
    <source>
        <dbReference type="Proteomes" id="UP000509367"/>
    </source>
</evidence>
<evidence type="ECO:0000259" key="1">
    <source>
        <dbReference type="Pfam" id="PF21135"/>
    </source>
</evidence>
<keyword evidence="2" id="KW-0966">Cell projection</keyword>
<sequence>MNFHAYFNADRRIVEACVIGTGGFGRSLLAQARRVPLLSVRVGVDISAEAAAAAMRDVGIPEADIRICGTPDEAAAAFANGAHVAAGDFGIVSGLPFEVVVEATGHPEHGARHAKLAIEAGKHVAMVSKEVDSVVGPGLAALAAERNLIVTPVDGDQPSLLIGLITWAETLGFEIIAAGKSSEYDFVFDPEAGTLWCNGRTVDAPDFASVARMGARTAAELVAARAKAASALPQRAVPDLCEMTIVANNCGLGPDRADLHCPIARIDEVPAIFCGTEDGGLLNQTGVLDVFHCLREPGEISFAGGVFVVIRCEHAETWEVLREKGHIVAENGKTAMVFIPRHLLGLEAAISILEVALNKVSSGAIEVKHHIDLAIHADQDLPAGHLLEMGGHHHSIAGVSARMIPALPLDNDSPAPFYLAANCRLSHDVKAGELIRMRHLVIPEGSTLAELRALQDSRFHTVPRFP</sequence>
<keyword evidence="2" id="KW-0969">Cilium</keyword>
<keyword evidence="2" id="KW-0282">Flagellum</keyword>
<dbReference type="KEGG" id="orm:HTY61_11160"/>
<name>A0A6N1VMH3_9HYPH</name>
<proteinExistence type="predicted"/>
<accession>A0A6N1VMH3</accession>
<dbReference type="Pfam" id="PF21135">
    <property type="entry name" value="DRL_cat"/>
    <property type="match status" value="1"/>
</dbReference>
<dbReference type="Gene3D" id="3.40.50.720">
    <property type="entry name" value="NAD(P)-binding Rossmann-like Domain"/>
    <property type="match status" value="1"/>
</dbReference>
<dbReference type="PANTHER" id="PTHR37850:SF3">
    <property type="entry name" value="BLR7815 PROTEIN"/>
    <property type="match status" value="1"/>
</dbReference>
<dbReference type="Proteomes" id="UP000509367">
    <property type="component" value="Chromosome"/>
</dbReference>
<keyword evidence="3" id="KW-1185">Reference proteome</keyword>
<gene>
    <name evidence="2" type="ORF">HTY61_11160</name>
</gene>